<sequence length="580" mass="64437">MKILVVDDTEAILLLISRFVEALGHQALIARNGQEAINVWRQEQPDLVLMDVMMPVMSGPEASVQIKAEAGATWVPIVFVTGVGEENALADAIERGADDYINKPVNFRVLEAKLKAFGRTLDLNRKVREQSQTLADYYERAEEEKRVVRHLMDQMVNSERLADPQFDYWLSPAESLSGDLIAAARTPGQALHILLADGIGHGLTAALNVLPLTQPFYSMTEKGYSITDILFEMNAKIRQVLPIGRFVCVSLISIDEVGGTVEIWNAGMPPIQILDQQRQVVRVCSSSNLPLGIVPSHSLDLVPERIYYKQPGYIVAYSDGLIEARNADKLEFGLPALLGSLSQSDDRQMLARAQTEFLQFLDGEQHHDDVSLVVARFGMDVQAAKTELEVQAVEARFDEISADFNLLAECSWRYSLILSAHELRYVNTIPFMMSFVKEIKSLAHVQSDVFLILTELFVNALDHGLLLLDSAIKTQPDGMEEYLAQRAERLANLQEGRIEIDLMGLKYKDAEVLKIRVKDSGEGFDWSNASQTSASHTVHPSTAFGRGISLVRALSLKVQFNGLGNEVEVYYLPAANPATH</sequence>
<dbReference type="PANTHER" id="PTHR43156">
    <property type="entry name" value="STAGE II SPORULATION PROTEIN E-RELATED"/>
    <property type="match status" value="1"/>
</dbReference>
<dbReference type="SMART" id="SM00448">
    <property type="entry name" value="REC"/>
    <property type="match status" value="1"/>
</dbReference>
<dbReference type="KEGG" id="cmav:ABHF33_02380"/>
<proteinExistence type="predicted"/>
<dbReference type="GO" id="GO:0016791">
    <property type="term" value="F:phosphatase activity"/>
    <property type="evidence" value="ECO:0007669"/>
    <property type="project" value="TreeGrafter"/>
</dbReference>
<dbReference type="SUPFAM" id="SSF55874">
    <property type="entry name" value="ATPase domain of HSP90 chaperone/DNA topoisomerase II/histidine kinase"/>
    <property type="match status" value="1"/>
</dbReference>
<dbReference type="Gene3D" id="3.60.40.10">
    <property type="entry name" value="PPM-type phosphatase domain"/>
    <property type="match status" value="1"/>
</dbReference>
<dbReference type="InterPro" id="IPR036890">
    <property type="entry name" value="HATPase_C_sf"/>
</dbReference>
<dbReference type="Gene3D" id="3.40.50.2300">
    <property type="match status" value="1"/>
</dbReference>
<dbReference type="PANTHER" id="PTHR43156:SF2">
    <property type="entry name" value="STAGE II SPORULATION PROTEIN E"/>
    <property type="match status" value="1"/>
</dbReference>
<dbReference type="CDD" id="cd17546">
    <property type="entry name" value="REC_hyHK_CKI1_RcsC-like"/>
    <property type="match status" value="1"/>
</dbReference>
<dbReference type="InterPro" id="IPR036457">
    <property type="entry name" value="PPM-type-like_dom_sf"/>
</dbReference>
<name>A0AAU7FCA9_9NEIS</name>
<dbReference type="SUPFAM" id="SSF52172">
    <property type="entry name" value="CheY-like"/>
    <property type="match status" value="1"/>
</dbReference>
<dbReference type="CDD" id="cd16936">
    <property type="entry name" value="HATPase_RsbW-like"/>
    <property type="match status" value="1"/>
</dbReference>
<feature type="modified residue" description="4-aspartylphosphate" evidence="2">
    <location>
        <position position="51"/>
    </location>
</feature>
<gene>
    <name evidence="4" type="ORF">ABHF33_02380</name>
</gene>
<dbReference type="EMBL" id="CP157355">
    <property type="protein sequence ID" value="XBM01154.1"/>
    <property type="molecule type" value="Genomic_DNA"/>
</dbReference>
<dbReference type="InterPro" id="IPR001789">
    <property type="entry name" value="Sig_transdc_resp-reg_receiver"/>
</dbReference>
<dbReference type="GO" id="GO:0000160">
    <property type="term" value="P:phosphorelay signal transduction system"/>
    <property type="evidence" value="ECO:0007669"/>
    <property type="project" value="InterPro"/>
</dbReference>
<dbReference type="PROSITE" id="PS50110">
    <property type="entry name" value="RESPONSE_REGULATORY"/>
    <property type="match status" value="1"/>
</dbReference>
<feature type="domain" description="Response regulatory" evidence="3">
    <location>
        <begin position="2"/>
        <end position="118"/>
    </location>
</feature>
<evidence type="ECO:0000313" key="4">
    <source>
        <dbReference type="EMBL" id="XBM01154.1"/>
    </source>
</evidence>
<evidence type="ECO:0000256" key="1">
    <source>
        <dbReference type="ARBA" id="ARBA00022801"/>
    </source>
</evidence>
<reference evidence="4" key="1">
    <citation type="submission" date="2024-05" db="EMBL/GenBank/DDBJ databases">
        <authorList>
            <person name="Yang L."/>
            <person name="Pan L."/>
        </authorList>
    </citation>
    <scope>NUCLEOTIDE SEQUENCE</scope>
    <source>
        <strain evidence="4">FCG-7</strain>
    </source>
</reference>
<evidence type="ECO:0000259" key="3">
    <source>
        <dbReference type="PROSITE" id="PS50110"/>
    </source>
</evidence>
<dbReference type="InterPro" id="IPR001932">
    <property type="entry name" value="PPM-type_phosphatase-like_dom"/>
</dbReference>
<dbReference type="SMART" id="SM00331">
    <property type="entry name" value="PP2C_SIG"/>
    <property type="match status" value="1"/>
</dbReference>
<evidence type="ECO:0000256" key="2">
    <source>
        <dbReference type="PROSITE-ProRule" id="PRU00169"/>
    </source>
</evidence>
<dbReference type="Pfam" id="PF00072">
    <property type="entry name" value="Response_reg"/>
    <property type="match status" value="1"/>
</dbReference>
<dbReference type="Gene3D" id="3.30.565.10">
    <property type="entry name" value="Histidine kinase-like ATPase, C-terminal domain"/>
    <property type="match status" value="1"/>
</dbReference>
<dbReference type="InterPro" id="IPR052016">
    <property type="entry name" value="Bact_Sigma-Reg"/>
</dbReference>
<dbReference type="InterPro" id="IPR011006">
    <property type="entry name" value="CheY-like_superfamily"/>
</dbReference>
<dbReference type="RefSeq" id="WP_348945465.1">
    <property type="nucleotide sequence ID" value="NZ_CP157355.1"/>
</dbReference>
<keyword evidence="1" id="KW-0378">Hydrolase</keyword>
<keyword evidence="2" id="KW-0597">Phosphoprotein</keyword>
<dbReference type="AlphaFoldDB" id="A0AAU7FCA9"/>
<accession>A0AAU7FCA9</accession>
<organism evidence="4">
    <name type="scientific">Chitinibacter mangrovi</name>
    <dbReference type="NCBI Taxonomy" id="3153927"/>
    <lineage>
        <taxon>Bacteria</taxon>
        <taxon>Pseudomonadati</taxon>
        <taxon>Pseudomonadota</taxon>
        <taxon>Betaproteobacteria</taxon>
        <taxon>Neisseriales</taxon>
        <taxon>Chitinibacteraceae</taxon>
        <taxon>Chitinibacter</taxon>
    </lineage>
</organism>
<protein>
    <submittedName>
        <fullName evidence="4">Fused response regulator/phosphatase</fullName>
    </submittedName>
</protein>
<dbReference type="Pfam" id="PF07228">
    <property type="entry name" value="SpoIIE"/>
    <property type="match status" value="1"/>
</dbReference>